<proteinExistence type="predicted"/>
<dbReference type="Gene3D" id="3.90.550.10">
    <property type="entry name" value="Spore Coat Polysaccharide Biosynthesis Protein SpsA, Chain A"/>
    <property type="match status" value="1"/>
</dbReference>
<dbReference type="PANTHER" id="PTHR43685:SF3">
    <property type="entry name" value="SLR2126 PROTEIN"/>
    <property type="match status" value="1"/>
</dbReference>
<dbReference type="PANTHER" id="PTHR43685">
    <property type="entry name" value="GLYCOSYLTRANSFERASE"/>
    <property type="match status" value="1"/>
</dbReference>
<dbReference type="InterPro" id="IPR050834">
    <property type="entry name" value="Glycosyltransf_2"/>
</dbReference>
<gene>
    <name evidence="2" type="ORF">BJ998_008447</name>
</gene>
<name>A0A7W9NMC4_9PSEU</name>
<dbReference type="GO" id="GO:0016740">
    <property type="term" value="F:transferase activity"/>
    <property type="evidence" value="ECO:0007669"/>
    <property type="project" value="UniProtKB-KW"/>
</dbReference>
<dbReference type="AlphaFoldDB" id="A0A7W9NMC4"/>
<dbReference type="Pfam" id="PF00535">
    <property type="entry name" value="Glycos_transf_2"/>
    <property type="match status" value="1"/>
</dbReference>
<keyword evidence="3" id="KW-1185">Reference proteome</keyword>
<comment type="caution">
    <text evidence="2">The sequence shown here is derived from an EMBL/GenBank/DDBJ whole genome shotgun (WGS) entry which is preliminary data.</text>
</comment>
<reference evidence="2 3" key="1">
    <citation type="submission" date="2020-08" db="EMBL/GenBank/DDBJ databases">
        <title>Sequencing the genomes of 1000 actinobacteria strains.</title>
        <authorList>
            <person name="Klenk H.-P."/>
        </authorList>
    </citation>
    <scope>NUCLEOTIDE SEQUENCE [LARGE SCALE GENOMIC DNA]</scope>
    <source>
        <strain evidence="2 3">DSM 43851</strain>
    </source>
</reference>
<keyword evidence="2" id="KW-0808">Transferase</keyword>
<dbReference type="RefSeq" id="WP_184869642.1">
    <property type="nucleotide sequence ID" value="NZ_JACHIR010000002.1"/>
</dbReference>
<protein>
    <submittedName>
        <fullName evidence="2">GT2 family glycosyltransferase</fullName>
    </submittedName>
</protein>
<dbReference type="EMBL" id="JACHIR010000002">
    <property type="protein sequence ID" value="MBB5897188.1"/>
    <property type="molecule type" value="Genomic_DNA"/>
</dbReference>
<feature type="domain" description="Glycosyltransferase 2-like" evidence="1">
    <location>
        <begin position="5"/>
        <end position="126"/>
    </location>
</feature>
<evidence type="ECO:0000259" key="1">
    <source>
        <dbReference type="Pfam" id="PF00535"/>
    </source>
</evidence>
<accession>A0A7W9NMC4</accession>
<dbReference type="SUPFAM" id="SSF53448">
    <property type="entry name" value="Nucleotide-diphospho-sugar transferases"/>
    <property type="match status" value="1"/>
</dbReference>
<organism evidence="2 3">
    <name type="scientific">Kutzneria kofuensis</name>
    <dbReference type="NCBI Taxonomy" id="103725"/>
    <lineage>
        <taxon>Bacteria</taxon>
        <taxon>Bacillati</taxon>
        <taxon>Actinomycetota</taxon>
        <taxon>Actinomycetes</taxon>
        <taxon>Pseudonocardiales</taxon>
        <taxon>Pseudonocardiaceae</taxon>
        <taxon>Kutzneria</taxon>
    </lineage>
</organism>
<evidence type="ECO:0000313" key="3">
    <source>
        <dbReference type="Proteomes" id="UP000585638"/>
    </source>
</evidence>
<dbReference type="InterPro" id="IPR001173">
    <property type="entry name" value="Glyco_trans_2-like"/>
</dbReference>
<sequence>MSVEVLVPTRNRPVELGVTLAGLAAQEGPLRRVIVSDQSDERPSFDTAPARAMARQLERRGVEVEFVRHLPRRGLAEHRDFLLGLAAASHVLFLDDDVWLEPGTLSRLWTAMSELRCGFVGNAMQGLSFLDDRRPGELEPYEEWVDGVEPEVIGSEEERRWTLHNAANLVHLVEELGMKAGEWRPYKVAWVAGCVLFDREKLVECGGFDFWRELPAEHAGEDVAAQWRVMAKYGGAGILPSGAVHLESETTVPERDVQAVDVVR</sequence>
<dbReference type="Proteomes" id="UP000585638">
    <property type="component" value="Unassembled WGS sequence"/>
</dbReference>
<dbReference type="InterPro" id="IPR029044">
    <property type="entry name" value="Nucleotide-diphossugar_trans"/>
</dbReference>
<evidence type="ECO:0000313" key="2">
    <source>
        <dbReference type="EMBL" id="MBB5897188.1"/>
    </source>
</evidence>
<dbReference type="CDD" id="cd00761">
    <property type="entry name" value="Glyco_tranf_GTA_type"/>
    <property type="match status" value="1"/>
</dbReference>